<dbReference type="EMBL" id="LAZR01053296">
    <property type="protein sequence ID" value="KKK81055.1"/>
    <property type="molecule type" value="Genomic_DNA"/>
</dbReference>
<sequence length="322" mass="34241">MLTLNARHIRWLSPVVLTVAVGLVGGLQAENHAAQRGTDEKAATGPKNFDLPGVDPEAIRPFKPSRRNMPAEGGAQSFCDWGTRKIVAVGRAPLTGKGPQDLLMAQQAARTLALRNVLAVCAGVPIGPDGRVKDIRNATVVLRGFVKDFKIAKTYTKTVRGKPYVFAEAHVPMFGIKSLAASFYASQVAVHKTVTAGLTRGRWPAPAAEETLAGSVLIIDARGTGLQPVIYPVILSESGKILIDIHTVPRNVVVTRGLCVYGTYQTPLEPLQSSAPMPGLRTLPALATGPALPGSNIDGVTWDRWMLAQATKPATPPTTRPT</sequence>
<feature type="non-terminal residue" evidence="2">
    <location>
        <position position="322"/>
    </location>
</feature>
<evidence type="ECO:0000256" key="1">
    <source>
        <dbReference type="SAM" id="MobiDB-lite"/>
    </source>
</evidence>
<reference evidence="2" key="1">
    <citation type="journal article" date="2015" name="Nature">
        <title>Complex archaea that bridge the gap between prokaryotes and eukaryotes.</title>
        <authorList>
            <person name="Spang A."/>
            <person name="Saw J.H."/>
            <person name="Jorgensen S.L."/>
            <person name="Zaremba-Niedzwiedzka K."/>
            <person name="Martijn J."/>
            <person name="Lind A.E."/>
            <person name="van Eijk R."/>
            <person name="Schleper C."/>
            <person name="Guy L."/>
            <person name="Ettema T.J."/>
        </authorList>
    </citation>
    <scope>NUCLEOTIDE SEQUENCE</scope>
</reference>
<accession>A0A0F8Z4X7</accession>
<dbReference type="AlphaFoldDB" id="A0A0F8Z4X7"/>
<gene>
    <name evidence="2" type="ORF">LCGC14_2817320</name>
</gene>
<organism evidence="2">
    <name type="scientific">marine sediment metagenome</name>
    <dbReference type="NCBI Taxonomy" id="412755"/>
    <lineage>
        <taxon>unclassified sequences</taxon>
        <taxon>metagenomes</taxon>
        <taxon>ecological metagenomes</taxon>
    </lineage>
</organism>
<proteinExistence type="predicted"/>
<feature type="region of interest" description="Disordered" evidence="1">
    <location>
        <begin position="33"/>
        <end position="56"/>
    </location>
</feature>
<name>A0A0F8Z4X7_9ZZZZ</name>
<comment type="caution">
    <text evidence="2">The sequence shown here is derived from an EMBL/GenBank/DDBJ whole genome shotgun (WGS) entry which is preliminary data.</text>
</comment>
<protein>
    <submittedName>
        <fullName evidence="2">Uncharacterized protein</fullName>
    </submittedName>
</protein>
<evidence type="ECO:0000313" key="2">
    <source>
        <dbReference type="EMBL" id="KKK81055.1"/>
    </source>
</evidence>